<evidence type="ECO:0000256" key="1">
    <source>
        <dbReference type="ARBA" id="ARBA00015581"/>
    </source>
</evidence>
<dbReference type="PANTHER" id="PTHR28632">
    <property type="entry name" value="TRANSLATION MACHINERY-ASSOCIATED PROTEIN 7"/>
    <property type="match status" value="1"/>
</dbReference>
<dbReference type="InterPro" id="IPR015157">
    <property type="entry name" value="TMA7"/>
</dbReference>
<dbReference type="Pfam" id="PF09072">
    <property type="entry name" value="TMA7"/>
    <property type="match status" value="1"/>
</dbReference>
<evidence type="ECO:0000256" key="2">
    <source>
        <dbReference type="ARBA" id="ARBA00031894"/>
    </source>
</evidence>
<feature type="compositionally biased region" description="Gly residues" evidence="3">
    <location>
        <begin position="79"/>
        <end position="90"/>
    </location>
</feature>
<name>A0A8S4G599_PLUXY</name>
<dbReference type="Proteomes" id="UP000653454">
    <property type="component" value="Unassembled WGS sequence"/>
</dbReference>
<accession>A0A8S4G599</accession>
<dbReference type="AlphaFoldDB" id="A0A8S4G599"/>
<protein>
    <recommendedName>
        <fullName evidence="1">Translation machinery-associated protein 7 homolog</fullName>
    </recommendedName>
    <alternativeName>
        <fullName evidence="2">Coiled-coil domain-containing protein 72 homolog</fullName>
    </alternativeName>
</protein>
<feature type="compositionally biased region" description="Basic and acidic residues" evidence="3">
    <location>
        <begin position="53"/>
        <end position="71"/>
    </location>
</feature>
<evidence type="ECO:0000256" key="3">
    <source>
        <dbReference type="SAM" id="MobiDB-lite"/>
    </source>
</evidence>
<feature type="region of interest" description="Disordered" evidence="3">
    <location>
        <begin position="1"/>
        <end position="90"/>
    </location>
</feature>
<keyword evidence="5" id="KW-1185">Reference proteome</keyword>
<sequence length="90" mass="9556">MAPARAPGEVARGAREGGIEVNFLQTMSGREGGKKKPLKAPKKDKAELDDDDLALKQKMKEQQKALQEAKAKASQKGPLTGGGIKKSGKK</sequence>
<proteinExistence type="predicted"/>
<evidence type="ECO:0000313" key="4">
    <source>
        <dbReference type="EMBL" id="CAG9136255.1"/>
    </source>
</evidence>
<comment type="caution">
    <text evidence="4">The sequence shown here is derived from an EMBL/GenBank/DDBJ whole genome shotgun (WGS) entry which is preliminary data.</text>
</comment>
<evidence type="ECO:0000313" key="5">
    <source>
        <dbReference type="Proteomes" id="UP000653454"/>
    </source>
</evidence>
<organism evidence="4 5">
    <name type="scientific">Plutella xylostella</name>
    <name type="common">Diamondback moth</name>
    <name type="synonym">Plutella maculipennis</name>
    <dbReference type="NCBI Taxonomy" id="51655"/>
    <lineage>
        <taxon>Eukaryota</taxon>
        <taxon>Metazoa</taxon>
        <taxon>Ecdysozoa</taxon>
        <taxon>Arthropoda</taxon>
        <taxon>Hexapoda</taxon>
        <taxon>Insecta</taxon>
        <taxon>Pterygota</taxon>
        <taxon>Neoptera</taxon>
        <taxon>Endopterygota</taxon>
        <taxon>Lepidoptera</taxon>
        <taxon>Glossata</taxon>
        <taxon>Ditrysia</taxon>
        <taxon>Yponomeutoidea</taxon>
        <taxon>Plutellidae</taxon>
        <taxon>Plutella</taxon>
    </lineage>
</organism>
<reference evidence="4" key="1">
    <citation type="submission" date="2020-11" db="EMBL/GenBank/DDBJ databases">
        <authorList>
            <person name="Whiteford S."/>
        </authorList>
    </citation>
    <scope>NUCLEOTIDE SEQUENCE</scope>
</reference>
<gene>
    <name evidence="4" type="ORF">PLXY2_LOCUS14509</name>
</gene>
<dbReference type="EMBL" id="CAJHNJ030000131">
    <property type="protein sequence ID" value="CAG9136255.1"/>
    <property type="molecule type" value="Genomic_DNA"/>
</dbReference>